<protein>
    <submittedName>
        <fullName evidence="8">Transcription factor</fullName>
    </submittedName>
</protein>
<dbReference type="GO" id="GO:0004518">
    <property type="term" value="F:nuclease activity"/>
    <property type="evidence" value="ECO:0007669"/>
    <property type="project" value="TreeGrafter"/>
</dbReference>
<dbReference type="InterPro" id="IPR035437">
    <property type="entry name" value="SNase_OB-fold_sf"/>
</dbReference>
<evidence type="ECO:0000313" key="9">
    <source>
        <dbReference type="Proteomes" id="UP000076842"/>
    </source>
</evidence>
<dbReference type="SMART" id="SM00333">
    <property type="entry name" value="TUDOR"/>
    <property type="match status" value="1"/>
</dbReference>
<dbReference type="PANTHER" id="PTHR12302:SF2">
    <property type="entry name" value="STAPHYLOCOCCAL NUCLEASE DOMAIN-CONTAINING PROTEIN 1"/>
    <property type="match status" value="1"/>
</dbReference>
<dbReference type="PIRSF" id="PIRSF017179">
    <property type="entry name" value="RISC-Tudor-SN"/>
    <property type="match status" value="1"/>
</dbReference>
<feature type="domain" description="Tudor" evidence="6">
    <location>
        <begin position="722"/>
        <end position="782"/>
    </location>
</feature>
<evidence type="ECO:0000256" key="3">
    <source>
        <dbReference type="ARBA" id="ARBA00022737"/>
    </source>
</evidence>
<feature type="domain" description="TNase-like" evidence="7">
    <location>
        <begin position="1"/>
        <end position="143"/>
    </location>
</feature>
<dbReference type="STRING" id="1353952.A0A165G9W8"/>
<dbReference type="InParanoid" id="A0A165G9W8"/>
<dbReference type="Gene3D" id="2.40.50.90">
    <property type="match status" value="5"/>
</dbReference>
<evidence type="ECO:0000256" key="4">
    <source>
        <dbReference type="PIRNR" id="PIRNR017179"/>
    </source>
</evidence>
<dbReference type="InterPro" id="IPR016071">
    <property type="entry name" value="Staphylococal_nuclease_OB-fold"/>
</dbReference>
<keyword evidence="9" id="KW-1185">Reference proteome</keyword>
<dbReference type="FunCoup" id="A0A165G9W8">
    <property type="interactions" value="777"/>
</dbReference>
<dbReference type="PANTHER" id="PTHR12302">
    <property type="entry name" value="EBNA2 BINDING PROTEIN P100"/>
    <property type="match status" value="1"/>
</dbReference>
<dbReference type="GO" id="GO:0006402">
    <property type="term" value="P:mRNA catabolic process"/>
    <property type="evidence" value="ECO:0007669"/>
    <property type="project" value="UniProtKB-UniRule"/>
</dbReference>
<dbReference type="Gene3D" id="2.30.30.140">
    <property type="match status" value="1"/>
</dbReference>
<dbReference type="GO" id="GO:0031332">
    <property type="term" value="C:RNAi effector complex"/>
    <property type="evidence" value="ECO:0007669"/>
    <property type="project" value="InterPro"/>
</dbReference>
<dbReference type="InterPro" id="IPR016685">
    <property type="entry name" value="Silence_cplx_Nase-comp_TudorSN"/>
</dbReference>
<sequence>MSMSAIVKSVASGDTLVLRGPPGPNGQPPKERILHLAEITAPRIGSATREDEPWAYESREYLRALAVGKQIHFNISHALGPSNDGGQRDIGTAMVGGADLASEILKNGWAKVKEGKRDENEEDAKRKALEAKAKEEGKGLWNPEGPKERTVNYAMPTDPFAFLGEWKGKQIDSLVEQVRDGDHLRLRLLLADDQHQFINISIAGIRCPRSSPKEGEAGEEFGNEARFFSESRLLQRHIKTTLLSLPAPAATPLNATSAPAPPSYFIGVVIHPVGNIAEFLVQAGFAYVVGWHAGMLSSLGIMERLRAAEATAKQQHLGVYKSSAPAASSTTAGGPPARNDSRTFEGQVIRVWTGDQVSVVEKGTNKERRVQLSSVRAARANDPKQAHWANEAREFLRKKLIGKHVKVHVDYIRPPEGEYDERDCATVRVGGGNANVAEQLIEKGFATAMRHRRDDENRSPDYDKFMAAEQAAVAAARGLHSTKEVTPARIGNASETHAKAVQFLSSFKRSGRVPAVVEYVAAGSRFKLYLPKDNQTLTLVLAGIRAPRTARNQSETSEPCGPEALEFANRRFMQRDVEVEFDNVDKSGGFIGTMWVNKTENAALSLVAEGLASVHAYSAEGLSWSQQLYDAEAAAKKDKKNLWANHTDDAPVEPEVKGETNGDATPHTPEYLDVMVSDIRSGPTGAAFSVQILKDGGIAALEKLMSDFAIHNRTASSAPGFVPKKGDLVSAKFSADGQWYRAKVVRSSPVKKEAEITFIDYGNQDTVAFSQIRPLDAKFKALPAQAMDARLSFVKLVGSESEYGEEALQRFHSLCEGRKLIAITDHREGPLLHLRLIDPSSASLTDPAACINVDLIREGLAQVDKTCRYLASNPALGKALTGATEEARRERLGIYEYGDVSED</sequence>
<dbReference type="PROSITE" id="PS50830">
    <property type="entry name" value="TNASE_3"/>
    <property type="match status" value="4"/>
</dbReference>
<feature type="compositionally biased region" description="Low complexity" evidence="5">
    <location>
        <begin position="322"/>
        <end position="337"/>
    </location>
</feature>
<evidence type="ECO:0000259" key="6">
    <source>
        <dbReference type="PROSITE" id="PS50304"/>
    </source>
</evidence>
<dbReference type="Pfam" id="PF00565">
    <property type="entry name" value="SNase"/>
    <property type="match status" value="4"/>
</dbReference>
<dbReference type="EMBL" id="KV423959">
    <property type="protein sequence ID" value="KZT57791.1"/>
    <property type="molecule type" value="Genomic_DNA"/>
</dbReference>
<evidence type="ECO:0000256" key="1">
    <source>
        <dbReference type="ARBA" id="ARBA00004496"/>
    </source>
</evidence>
<dbReference type="OrthoDB" id="10023235at2759"/>
<dbReference type="AlphaFoldDB" id="A0A165G9W8"/>
<dbReference type="FunFam" id="2.40.50.90:FF:000001">
    <property type="entry name" value="Staphylococcal nuclease domain-containing protein"/>
    <property type="match status" value="1"/>
</dbReference>
<evidence type="ECO:0000313" key="8">
    <source>
        <dbReference type="EMBL" id="KZT57791.1"/>
    </source>
</evidence>
<dbReference type="GO" id="GO:0003723">
    <property type="term" value="F:RNA binding"/>
    <property type="evidence" value="ECO:0007669"/>
    <property type="project" value="UniProtKB-UniRule"/>
</dbReference>
<dbReference type="GO" id="GO:0031047">
    <property type="term" value="P:regulatory ncRNA-mediated gene silencing"/>
    <property type="evidence" value="ECO:0007669"/>
    <property type="project" value="UniProtKB-UniRule"/>
</dbReference>
<evidence type="ECO:0000256" key="5">
    <source>
        <dbReference type="SAM" id="MobiDB-lite"/>
    </source>
</evidence>
<evidence type="ECO:0000259" key="7">
    <source>
        <dbReference type="PROSITE" id="PS50830"/>
    </source>
</evidence>
<organism evidence="8 9">
    <name type="scientific">Calocera cornea HHB12733</name>
    <dbReference type="NCBI Taxonomy" id="1353952"/>
    <lineage>
        <taxon>Eukaryota</taxon>
        <taxon>Fungi</taxon>
        <taxon>Dikarya</taxon>
        <taxon>Basidiomycota</taxon>
        <taxon>Agaricomycotina</taxon>
        <taxon>Dacrymycetes</taxon>
        <taxon>Dacrymycetales</taxon>
        <taxon>Dacrymycetaceae</taxon>
        <taxon>Calocera</taxon>
    </lineage>
</organism>
<dbReference type="InterPro" id="IPR002999">
    <property type="entry name" value="Tudor"/>
</dbReference>
<feature type="compositionally biased region" description="Basic and acidic residues" evidence="5">
    <location>
        <begin position="646"/>
        <end position="660"/>
    </location>
</feature>
<evidence type="ECO:0000256" key="2">
    <source>
        <dbReference type="ARBA" id="ARBA00022490"/>
    </source>
</evidence>
<comment type="subcellular location">
    <subcellularLocation>
        <location evidence="1 4">Cytoplasm</location>
    </subcellularLocation>
</comment>
<keyword evidence="3" id="KW-0677">Repeat</keyword>
<feature type="domain" description="TNase-like" evidence="7">
    <location>
        <begin position="342"/>
        <end position="482"/>
    </location>
</feature>
<proteinExistence type="predicted"/>
<dbReference type="GO" id="GO:0005634">
    <property type="term" value="C:nucleus"/>
    <property type="evidence" value="ECO:0007669"/>
    <property type="project" value="TreeGrafter"/>
</dbReference>
<dbReference type="GO" id="GO:0005829">
    <property type="term" value="C:cytosol"/>
    <property type="evidence" value="ECO:0007669"/>
    <property type="project" value="UniProtKB-UniRule"/>
</dbReference>
<accession>A0A165G9W8</accession>
<dbReference type="Proteomes" id="UP000076842">
    <property type="component" value="Unassembled WGS sequence"/>
</dbReference>
<name>A0A165G9W8_9BASI</name>
<dbReference type="SMART" id="SM00318">
    <property type="entry name" value="SNc"/>
    <property type="match status" value="4"/>
</dbReference>
<feature type="domain" description="TNase-like" evidence="7">
    <location>
        <begin position="511"/>
        <end position="645"/>
    </location>
</feature>
<dbReference type="PROSITE" id="PS50304">
    <property type="entry name" value="TUDOR"/>
    <property type="match status" value="1"/>
</dbReference>
<feature type="region of interest" description="Disordered" evidence="5">
    <location>
        <begin position="319"/>
        <end position="345"/>
    </location>
</feature>
<reference evidence="8 9" key="1">
    <citation type="journal article" date="2016" name="Mol. Biol. Evol.">
        <title>Comparative Genomics of Early-Diverging Mushroom-Forming Fungi Provides Insights into the Origins of Lignocellulose Decay Capabilities.</title>
        <authorList>
            <person name="Nagy L.G."/>
            <person name="Riley R."/>
            <person name="Tritt A."/>
            <person name="Adam C."/>
            <person name="Daum C."/>
            <person name="Floudas D."/>
            <person name="Sun H."/>
            <person name="Yadav J.S."/>
            <person name="Pangilinan J."/>
            <person name="Larsson K.H."/>
            <person name="Matsuura K."/>
            <person name="Barry K."/>
            <person name="Labutti K."/>
            <person name="Kuo R."/>
            <person name="Ohm R.A."/>
            <person name="Bhattacharya S.S."/>
            <person name="Shirouzu T."/>
            <person name="Yoshinaga Y."/>
            <person name="Martin F.M."/>
            <person name="Grigoriev I.V."/>
            <person name="Hibbett D.S."/>
        </authorList>
    </citation>
    <scope>NUCLEOTIDE SEQUENCE [LARGE SCALE GENOMIC DNA]</scope>
    <source>
        <strain evidence="8 9">HHB12733</strain>
    </source>
</reference>
<keyword evidence="2 4" id="KW-0963">Cytoplasm</keyword>
<gene>
    <name evidence="8" type="ORF">CALCODRAFT_452672</name>
</gene>
<dbReference type="SUPFAM" id="SSF50199">
    <property type="entry name" value="Staphylococcal nuclease"/>
    <property type="match status" value="5"/>
</dbReference>
<dbReference type="FunFam" id="2.30.30.140:FF:000018">
    <property type="entry name" value="Serine/threonine-protein kinase 31"/>
    <property type="match status" value="1"/>
</dbReference>
<feature type="domain" description="TNase-like" evidence="7">
    <location>
        <begin position="169"/>
        <end position="322"/>
    </location>
</feature>
<dbReference type="Pfam" id="PF00567">
    <property type="entry name" value="TUDOR"/>
    <property type="match status" value="1"/>
</dbReference>
<dbReference type="SUPFAM" id="SSF63748">
    <property type="entry name" value="Tudor/PWWP/MBT"/>
    <property type="match status" value="1"/>
</dbReference>
<feature type="region of interest" description="Disordered" evidence="5">
    <location>
        <begin position="646"/>
        <end position="667"/>
    </location>
</feature>